<dbReference type="AlphaFoldDB" id="A0A163FVS1"/>
<organism evidence="1 2">
    <name type="scientific">Didymella rabiei</name>
    <name type="common">Chickpea ascochyta blight fungus</name>
    <name type="synonym">Mycosphaerella rabiei</name>
    <dbReference type="NCBI Taxonomy" id="5454"/>
    <lineage>
        <taxon>Eukaryota</taxon>
        <taxon>Fungi</taxon>
        <taxon>Dikarya</taxon>
        <taxon>Ascomycota</taxon>
        <taxon>Pezizomycotina</taxon>
        <taxon>Dothideomycetes</taxon>
        <taxon>Pleosporomycetidae</taxon>
        <taxon>Pleosporales</taxon>
        <taxon>Pleosporineae</taxon>
        <taxon>Didymellaceae</taxon>
        <taxon>Ascochyta</taxon>
    </lineage>
</organism>
<evidence type="ECO:0000313" key="2">
    <source>
        <dbReference type="Proteomes" id="UP000076837"/>
    </source>
</evidence>
<proteinExistence type="predicted"/>
<sequence>MSFFLPFVLALAVFWLLIGIMLAKFLAQKYKGRPWSARTVDTQYIYGSALANDRSAGGAYGNGYGYGRVGERAGFGAGYGREGAGLGRFGEGRVKGM</sequence>
<keyword evidence="2" id="KW-1185">Reference proteome</keyword>
<dbReference type="OrthoDB" id="3794608at2759"/>
<protein>
    <submittedName>
        <fullName evidence="1">Uncharacterized protein</fullName>
    </submittedName>
</protein>
<dbReference type="EMBL" id="JYNV01000155">
    <property type="protein sequence ID" value="KZM24560.1"/>
    <property type="molecule type" value="Genomic_DNA"/>
</dbReference>
<evidence type="ECO:0000313" key="1">
    <source>
        <dbReference type="EMBL" id="KZM24560.1"/>
    </source>
</evidence>
<name>A0A163FVS1_DIDRA</name>
<dbReference type="Proteomes" id="UP000076837">
    <property type="component" value="Unassembled WGS sequence"/>
</dbReference>
<accession>A0A163FVS1</accession>
<reference evidence="1 2" key="1">
    <citation type="journal article" date="2016" name="Sci. Rep.">
        <title>Draft genome sequencing and secretome analysis of fungal phytopathogen Ascochyta rabiei provides insight into the necrotrophic effector repertoire.</title>
        <authorList>
            <person name="Verma S."/>
            <person name="Gazara R.K."/>
            <person name="Nizam S."/>
            <person name="Parween S."/>
            <person name="Chattopadhyay D."/>
            <person name="Verma P.K."/>
        </authorList>
    </citation>
    <scope>NUCLEOTIDE SEQUENCE [LARGE SCALE GENOMIC DNA]</scope>
    <source>
        <strain evidence="1 2">ArDII</strain>
    </source>
</reference>
<gene>
    <name evidence="1" type="ORF">ST47_g4254</name>
</gene>
<comment type="caution">
    <text evidence="1">The sequence shown here is derived from an EMBL/GenBank/DDBJ whole genome shotgun (WGS) entry which is preliminary data.</text>
</comment>